<evidence type="ECO:0000313" key="3">
    <source>
        <dbReference type="Proteomes" id="UP000248484"/>
    </source>
</evidence>
<evidence type="ECO:0000313" key="4">
    <source>
        <dbReference type="RefSeq" id="XP_028338140.1"/>
    </source>
</evidence>
<dbReference type="InParanoid" id="A0A455AN91"/>
<dbReference type="PANTHER" id="PTHR22227:SF3">
    <property type="entry name" value="PABIR FAMILY MEMBER 1"/>
    <property type="match status" value="1"/>
</dbReference>
<dbReference type="GO" id="GO:0005737">
    <property type="term" value="C:cytoplasm"/>
    <property type="evidence" value="ECO:0007669"/>
    <property type="project" value="TreeGrafter"/>
</dbReference>
<dbReference type="CTD" id="159091"/>
<feature type="region of interest" description="Disordered" evidence="2">
    <location>
        <begin position="1"/>
        <end position="23"/>
    </location>
</feature>
<evidence type="ECO:0000256" key="2">
    <source>
        <dbReference type="SAM" id="MobiDB-lite"/>
    </source>
</evidence>
<feature type="compositionally biased region" description="Polar residues" evidence="2">
    <location>
        <begin position="14"/>
        <end position="23"/>
    </location>
</feature>
<name>A0A455AN91_PHYMC</name>
<dbReference type="KEGG" id="pcad:102982927"/>
<dbReference type="InterPro" id="IPR026716">
    <property type="entry name" value="PBIR1/2/3"/>
</dbReference>
<dbReference type="GeneID" id="102982927"/>
<dbReference type="PANTHER" id="PTHR22227">
    <property type="entry name" value="FAMILY WITH SEQUENCE SIMILARITY 122B ISOFORM X1"/>
    <property type="match status" value="1"/>
</dbReference>
<evidence type="ECO:0000256" key="1">
    <source>
        <dbReference type="ARBA" id="ARBA00006725"/>
    </source>
</evidence>
<keyword evidence="3" id="KW-1185">Reference proteome</keyword>
<dbReference type="RefSeq" id="XP_028338140.1">
    <property type="nucleotide sequence ID" value="XM_028482339.1"/>
</dbReference>
<reference evidence="4" key="1">
    <citation type="submission" date="2025-08" db="UniProtKB">
        <authorList>
            <consortium name="RefSeq"/>
        </authorList>
    </citation>
    <scope>IDENTIFICATION</scope>
    <source>
        <tissue evidence="4">Muscle</tissue>
    </source>
</reference>
<dbReference type="OrthoDB" id="9683107at2759"/>
<gene>
    <name evidence="4" type="primary">PABIR3</name>
</gene>
<dbReference type="GO" id="GO:0005634">
    <property type="term" value="C:nucleus"/>
    <property type="evidence" value="ECO:0007669"/>
    <property type="project" value="TreeGrafter"/>
</dbReference>
<organism evidence="3 4">
    <name type="scientific">Physeter macrocephalus</name>
    <name type="common">Sperm whale</name>
    <name type="synonym">Physeter catodon</name>
    <dbReference type="NCBI Taxonomy" id="9755"/>
    <lineage>
        <taxon>Eukaryota</taxon>
        <taxon>Metazoa</taxon>
        <taxon>Chordata</taxon>
        <taxon>Craniata</taxon>
        <taxon>Vertebrata</taxon>
        <taxon>Euteleostomi</taxon>
        <taxon>Mammalia</taxon>
        <taxon>Eutheria</taxon>
        <taxon>Laurasiatheria</taxon>
        <taxon>Artiodactyla</taxon>
        <taxon>Whippomorpha</taxon>
        <taxon>Cetacea</taxon>
        <taxon>Odontoceti</taxon>
        <taxon>Physeteridae</taxon>
        <taxon>Physeter</taxon>
    </lineage>
</organism>
<dbReference type="AlphaFoldDB" id="A0A455AN91"/>
<accession>A0A455AN91</accession>
<protein>
    <submittedName>
        <fullName evidence="4">Uncharacterized protein PABIR3</fullName>
    </submittedName>
</protein>
<proteinExistence type="inferred from homology"/>
<sequence>MAQEKMELGLEVLPSSTTTEDNTLRRSNSVPLISGLGGNSQVFQSDTLRTRRNSTSCMAQHCLFVPPSPIQPSTSHLRQIKQEEAMDLMNRETMHECVGVKEVKVPTNTIRPSILGPLKRKGETTFEHQPKRFFQGTTNVLSSDTTRLSDRNVFLSSDALDRNSSSAGSLHNSPAKISTVTNSPVLPSDSSSLFILADELLTKWCLLSRHCIVFRLNCSVNETTEKTLVSRIPTRNLKRYTLTLYNSSEVNSGGRIVQA</sequence>
<dbReference type="GO" id="GO:0044818">
    <property type="term" value="P:mitotic G2/M transition checkpoint"/>
    <property type="evidence" value="ECO:0007669"/>
    <property type="project" value="TreeGrafter"/>
</dbReference>
<dbReference type="Proteomes" id="UP000248484">
    <property type="component" value="Chromosome 21"/>
</dbReference>
<comment type="similarity">
    <text evidence="1">Belongs to the FAM122 family.</text>
</comment>
<dbReference type="GO" id="GO:0004865">
    <property type="term" value="F:protein serine/threonine phosphatase inhibitor activity"/>
    <property type="evidence" value="ECO:0007669"/>
    <property type="project" value="InterPro"/>
</dbReference>